<accession>E6TVI1</accession>
<dbReference type="RefSeq" id="WP_013489331.1">
    <property type="nucleotide sequence ID" value="NC_014829.1"/>
</dbReference>
<dbReference type="Pfam" id="PF04492">
    <property type="entry name" value="Phage_rep_O"/>
    <property type="match status" value="1"/>
</dbReference>
<dbReference type="AlphaFoldDB" id="E6TVI1"/>
<organism evidence="2 3">
    <name type="scientific">Evansella cellulosilytica (strain ATCC 21833 / DSM 2522 / FERM P-1141 / JCM 9156 / N-4)</name>
    <name type="common">Bacillus cellulosilyticus</name>
    <dbReference type="NCBI Taxonomy" id="649639"/>
    <lineage>
        <taxon>Bacteria</taxon>
        <taxon>Bacillati</taxon>
        <taxon>Bacillota</taxon>
        <taxon>Bacilli</taxon>
        <taxon>Bacillales</taxon>
        <taxon>Bacillaceae</taxon>
        <taxon>Evansella</taxon>
    </lineage>
</organism>
<dbReference type="Proteomes" id="UP000001401">
    <property type="component" value="Chromosome"/>
</dbReference>
<dbReference type="KEGG" id="bco:Bcell_2743"/>
<protein>
    <recommendedName>
        <fullName evidence="1">Bacteriophage lambda Replication protein O N-terminal domain-containing protein</fullName>
    </recommendedName>
</protein>
<dbReference type="InterPro" id="IPR036388">
    <property type="entry name" value="WH-like_DNA-bd_sf"/>
</dbReference>
<dbReference type="eggNOG" id="ENOG5032V64">
    <property type="taxonomic scope" value="Bacteria"/>
</dbReference>
<evidence type="ECO:0000313" key="2">
    <source>
        <dbReference type="EMBL" id="ADU30998.1"/>
    </source>
</evidence>
<feature type="domain" description="Bacteriophage lambda Replication protein O N-terminal" evidence="1">
    <location>
        <begin position="4"/>
        <end position="96"/>
    </location>
</feature>
<dbReference type="STRING" id="649639.Bcell_2743"/>
<dbReference type="GO" id="GO:0006260">
    <property type="term" value="P:DNA replication"/>
    <property type="evidence" value="ECO:0007669"/>
    <property type="project" value="InterPro"/>
</dbReference>
<dbReference type="Gene3D" id="1.10.10.10">
    <property type="entry name" value="Winged helix-like DNA-binding domain superfamily/Winged helix DNA-binding domain"/>
    <property type="match status" value="1"/>
</dbReference>
<proteinExistence type="predicted"/>
<gene>
    <name evidence="2" type="ordered locus">Bcell_2743</name>
</gene>
<sequence length="100" mass="11726">MRKYTEIPNEVLDKLLITKVNGTQRKIIDCVMRHTYGVERSYNEMSDSFIASEILTDRHHVNVELNRLINRNIITVVHAPIGKTRTICVNKNVHEWKQPK</sequence>
<reference evidence="2" key="1">
    <citation type="submission" date="2010-12" db="EMBL/GenBank/DDBJ databases">
        <title>Complete sequence of Bacillus cellulosilyticus DSM 2522.</title>
        <authorList>
            <consortium name="US DOE Joint Genome Institute"/>
            <person name="Lucas S."/>
            <person name="Copeland A."/>
            <person name="Lapidus A."/>
            <person name="Cheng J.-F."/>
            <person name="Bruce D."/>
            <person name="Goodwin L."/>
            <person name="Pitluck S."/>
            <person name="Chertkov O."/>
            <person name="Detter J.C."/>
            <person name="Han C."/>
            <person name="Tapia R."/>
            <person name="Land M."/>
            <person name="Hauser L."/>
            <person name="Jeffries C."/>
            <person name="Kyrpides N."/>
            <person name="Ivanova N."/>
            <person name="Mikhailova N."/>
            <person name="Brumm P."/>
            <person name="Mead D."/>
            <person name="Woyke T."/>
        </authorList>
    </citation>
    <scope>NUCLEOTIDE SEQUENCE [LARGE SCALE GENOMIC DNA]</scope>
    <source>
        <strain evidence="2">DSM 2522</strain>
    </source>
</reference>
<dbReference type="EMBL" id="CP002394">
    <property type="protein sequence ID" value="ADU30998.1"/>
    <property type="molecule type" value="Genomic_DNA"/>
</dbReference>
<name>E6TVI1_EVAC2</name>
<evidence type="ECO:0000259" key="1">
    <source>
        <dbReference type="Pfam" id="PF04492"/>
    </source>
</evidence>
<dbReference type="InterPro" id="IPR006497">
    <property type="entry name" value="Phage_lambda_VrpO_N"/>
</dbReference>
<dbReference type="OrthoDB" id="1821976at2"/>
<keyword evidence="3" id="KW-1185">Reference proteome</keyword>
<dbReference type="HOGENOM" id="CLU_2300028_0_0_9"/>
<evidence type="ECO:0000313" key="3">
    <source>
        <dbReference type="Proteomes" id="UP000001401"/>
    </source>
</evidence>